<keyword evidence="2" id="KW-1185">Reference proteome</keyword>
<protein>
    <submittedName>
        <fullName evidence="1">Uncharacterized protein</fullName>
    </submittedName>
</protein>
<evidence type="ECO:0000313" key="1">
    <source>
        <dbReference type="EMBL" id="KAK7275652.1"/>
    </source>
</evidence>
<dbReference type="EMBL" id="JAYWIO010000003">
    <property type="protein sequence ID" value="KAK7275652.1"/>
    <property type="molecule type" value="Genomic_DNA"/>
</dbReference>
<proteinExistence type="predicted"/>
<gene>
    <name evidence="1" type="ORF">RIF29_16772</name>
</gene>
<evidence type="ECO:0000313" key="2">
    <source>
        <dbReference type="Proteomes" id="UP001372338"/>
    </source>
</evidence>
<sequence>MNCEAIPFAVGVPINYFLHITGAVVKEPSAVHNSVTSSLILNSWNYLSFIYNKFIRICDCCMEDNLARLWQWLGALIGFVTYNTNFLFCFGFFNVYGYACSSVYGENNLAGLWKQLMTDIHSMLQALGFFCRDDPRFWLGEEFACAMQIEILIELNRNQHLMARKRHGLYELCFSGGCPYHLEVWGDMILQASWKSVSLWHLDMED</sequence>
<reference evidence="1 2" key="1">
    <citation type="submission" date="2024-01" db="EMBL/GenBank/DDBJ databases">
        <title>The genomes of 5 underutilized Papilionoideae crops provide insights into root nodulation and disease resistanc.</title>
        <authorList>
            <person name="Yuan L."/>
        </authorList>
    </citation>
    <scope>NUCLEOTIDE SEQUENCE [LARGE SCALE GENOMIC DNA]</scope>
    <source>
        <strain evidence="1">ZHUSHIDOU_FW_LH</strain>
        <tissue evidence="1">Leaf</tissue>
    </source>
</reference>
<name>A0AAN9FFV0_CROPI</name>
<organism evidence="1 2">
    <name type="scientific">Crotalaria pallida</name>
    <name type="common">Smooth rattlebox</name>
    <name type="synonym">Crotalaria striata</name>
    <dbReference type="NCBI Taxonomy" id="3830"/>
    <lineage>
        <taxon>Eukaryota</taxon>
        <taxon>Viridiplantae</taxon>
        <taxon>Streptophyta</taxon>
        <taxon>Embryophyta</taxon>
        <taxon>Tracheophyta</taxon>
        <taxon>Spermatophyta</taxon>
        <taxon>Magnoliopsida</taxon>
        <taxon>eudicotyledons</taxon>
        <taxon>Gunneridae</taxon>
        <taxon>Pentapetalae</taxon>
        <taxon>rosids</taxon>
        <taxon>fabids</taxon>
        <taxon>Fabales</taxon>
        <taxon>Fabaceae</taxon>
        <taxon>Papilionoideae</taxon>
        <taxon>50 kb inversion clade</taxon>
        <taxon>genistoids sensu lato</taxon>
        <taxon>core genistoids</taxon>
        <taxon>Crotalarieae</taxon>
        <taxon>Crotalaria</taxon>
    </lineage>
</organism>
<dbReference type="AlphaFoldDB" id="A0AAN9FFV0"/>
<dbReference type="Proteomes" id="UP001372338">
    <property type="component" value="Unassembled WGS sequence"/>
</dbReference>
<accession>A0AAN9FFV0</accession>
<comment type="caution">
    <text evidence="1">The sequence shown here is derived from an EMBL/GenBank/DDBJ whole genome shotgun (WGS) entry which is preliminary data.</text>
</comment>